<dbReference type="Gramene" id="GBG74745">
    <property type="protein sequence ID" value="GBG74745"/>
    <property type="gene ID" value="CBR_g19151"/>
</dbReference>
<feature type="compositionally biased region" description="Polar residues" evidence="1">
    <location>
        <begin position="180"/>
        <end position="193"/>
    </location>
</feature>
<dbReference type="Proteomes" id="UP000265515">
    <property type="component" value="Unassembled WGS sequence"/>
</dbReference>
<evidence type="ECO:0000313" key="2">
    <source>
        <dbReference type="EMBL" id="GBG74745.1"/>
    </source>
</evidence>
<feature type="compositionally biased region" description="Low complexity" evidence="1">
    <location>
        <begin position="80"/>
        <end position="99"/>
    </location>
</feature>
<evidence type="ECO:0000256" key="1">
    <source>
        <dbReference type="SAM" id="MobiDB-lite"/>
    </source>
</evidence>
<feature type="compositionally biased region" description="Polar residues" evidence="1">
    <location>
        <begin position="115"/>
        <end position="127"/>
    </location>
</feature>
<comment type="caution">
    <text evidence="2">The sequence shown here is derived from an EMBL/GenBank/DDBJ whole genome shotgun (WGS) entry which is preliminary data.</text>
</comment>
<reference evidence="2 3" key="1">
    <citation type="journal article" date="2018" name="Cell">
        <title>The Chara Genome: Secondary Complexity and Implications for Plant Terrestrialization.</title>
        <authorList>
            <person name="Nishiyama T."/>
            <person name="Sakayama H."/>
            <person name="Vries J.D."/>
            <person name="Buschmann H."/>
            <person name="Saint-Marcoux D."/>
            <person name="Ullrich K.K."/>
            <person name="Haas F.B."/>
            <person name="Vanderstraeten L."/>
            <person name="Becker D."/>
            <person name="Lang D."/>
            <person name="Vosolsobe S."/>
            <person name="Rombauts S."/>
            <person name="Wilhelmsson P.K.I."/>
            <person name="Janitza P."/>
            <person name="Kern R."/>
            <person name="Heyl A."/>
            <person name="Rumpler F."/>
            <person name="Villalobos L.I.A.C."/>
            <person name="Clay J.M."/>
            <person name="Skokan R."/>
            <person name="Toyoda A."/>
            <person name="Suzuki Y."/>
            <person name="Kagoshima H."/>
            <person name="Schijlen E."/>
            <person name="Tajeshwar N."/>
            <person name="Catarino B."/>
            <person name="Hetherington A.J."/>
            <person name="Saltykova A."/>
            <person name="Bonnot C."/>
            <person name="Breuninger H."/>
            <person name="Symeonidi A."/>
            <person name="Radhakrishnan G.V."/>
            <person name="Van Nieuwerburgh F."/>
            <person name="Deforce D."/>
            <person name="Chang C."/>
            <person name="Karol K.G."/>
            <person name="Hedrich R."/>
            <person name="Ulvskov P."/>
            <person name="Glockner G."/>
            <person name="Delwiche C.F."/>
            <person name="Petrasek J."/>
            <person name="Van de Peer Y."/>
            <person name="Friml J."/>
            <person name="Beilby M."/>
            <person name="Dolan L."/>
            <person name="Kohara Y."/>
            <person name="Sugano S."/>
            <person name="Fujiyama A."/>
            <person name="Delaux P.-M."/>
            <person name="Quint M."/>
            <person name="TheiBen G."/>
            <person name="Hagemann M."/>
            <person name="Harholt J."/>
            <person name="Dunand C."/>
            <person name="Zachgo S."/>
            <person name="Langdale J."/>
            <person name="Maumus F."/>
            <person name="Straeten D.V.D."/>
            <person name="Gould S.B."/>
            <person name="Rensing S.A."/>
        </authorList>
    </citation>
    <scope>NUCLEOTIDE SEQUENCE [LARGE SCALE GENOMIC DNA]</scope>
    <source>
        <strain evidence="2 3">S276</strain>
    </source>
</reference>
<feature type="compositionally biased region" description="Basic and acidic residues" evidence="1">
    <location>
        <begin position="224"/>
        <end position="236"/>
    </location>
</feature>
<feature type="region of interest" description="Disordered" evidence="1">
    <location>
        <begin position="51"/>
        <end position="340"/>
    </location>
</feature>
<sequence>MLALHKTLDGAIKLVNSLRLPALAERLGLIVEERLEKKKAEAAASVNPLVAGGSTAGTPPHPFTGNAVTDDRYRFSTPAGSTPRSRSGLPSLSSAPSPGQHWGRADGGGGPPVATKSSLGIPSSPVSAQHRGRADGGGGPPSATRSSLGPSHQTEGTAVNIAPQIGEQETPNQPKIPKDNNISIRTSSGNSNIKEPGTATGASVNAHNFRNDDTAASSKAETTTGDRKEGTEERNKMCAQQASCKDDRSQENGKEAAFGSTAAPSLTKPSNPFAKRVSTSSLTAAEEPSTSGSTLSILDSVKKMQAAKVDDTGKRKLGAPTASNQSIPERPGKVRKTKRP</sequence>
<evidence type="ECO:0000313" key="3">
    <source>
        <dbReference type="Proteomes" id="UP000265515"/>
    </source>
</evidence>
<name>A0A388KXH6_CHABU</name>
<feature type="compositionally biased region" description="Polar residues" evidence="1">
    <location>
        <begin position="200"/>
        <end position="223"/>
    </location>
</feature>
<dbReference type="AlphaFoldDB" id="A0A388KXH6"/>
<accession>A0A388KXH6</accession>
<gene>
    <name evidence="2" type="ORF">CBR_g19151</name>
</gene>
<organism evidence="2 3">
    <name type="scientific">Chara braunii</name>
    <name type="common">Braun's stonewort</name>
    <dbReference type="NCBI Taxonomy" id="69332"/>
    <lineage>
        <taxon>Eukaryota</taxon>
        <taxon>Viridiplantae</taxon>
        <taxon>Streptophyta</taxon>
        <taxon>Charophyceae</taxon>
        <taxon>Charales</taxon>
        <taxon>Characeae</taxon>
        <taxon>Chara</taxon>
    </lineage>
</organism>
<protein>
    <submittedName>
        <fullName evidence="2">Uncharacterized protein</fullName>
    </submittedName>
</protein>
<feature type="compositionally biased region" description="Basic and acidic residues" evidence="1">
    <location>
        <begin position="244"/>
        <end position="254"/>
    </location>
</feature>
<feature type="compositionally biased region" description="Polar residues" evidence="1">
    <location>
        <begin position="277"/>
        <end position="297"/>
    </location>
</feature>
<dbReference type="EMBL" id="BFEA01000209">
    <property type="protein sequence ID" value="GBG74745.1"/>
    <property type="molecule type" value="Genomic_DNA"/>
</dbReference>
<feature type="compositionally biased region" description="Polar residues" evidence="1">
    <location>
        <begin position="143"/>
        <end position="157"/>
    </location>
</feature>
<keyword evidence="3" id="KW-1185">Reference proteome</keyword>
<proteinExistence type="predicted"/>